<evidence type="ECO:0000259" key="4">
    <source>
        <dbReference type="PROSITE" id="PS50887"/>
    </source>
</evidence>
<evidence type="ECO:0000313" key="5">
    <source>
        <dbReference type="EMBL" id="MBB1125988.1"/>
    </source>
</evidence>
<dbReference type="InterPro" id="IPR029787">
    <property type="entry name" value="Nucleotide_cyclase"/>
</dbReference>
<dbReference type="GO" id="GO:0043709">
    <property type="term" value="P:cell adhesion involved in single-species biofilm formation"/>
    <property type="evidence" value="ECO:0007669"/>
    <property type="project" value="TreeGrafter"/>
</dbReference>
<dbReference type="Proteomes" id="UP000548632">
    <property type="component" value="Unassembled WGS sequence"/>
</dbReference>
<comment type="caution">
    <text evidence="5">The sequence shown here is derived from an EMBL/GenBank/DDBJ whole genome shotgun (WGS) entry which is preliminary data.</text>
</comment>
<comment type="cofactor">
    <cofactor evidence="1">
        <name>Mg(2+)</name>
        <dbReference type="ChEBI" id="CHEBI:18420"/>
    </cofactor>
</comment>
<name>A0A839HFL6_9GAMM</name>
<dbReference type="CDD" id="cd01949">
    <property type="entry name" value="GGDEF"/>
    <property type="match status" value="1"/>
</dbReference>
<evidence type="ECO:0000256" key="1">
    <source>
        <dbReference type="ARBA" id="ARBA00001946"/>
    </source>
</evidence>
<sequence>MHTMTYADTPHLTLVTASNEMPLLSLPPVEPIQFLQAIISTLDPHHAFTMLNHFLMNVIHHTGWEYYWTHVNSIPTAATLRLSGGKTDRHSLEYTLVFNDREMGVLKLMRGRRFTEAEQTHIEALIGLAAPALHNALQFHELNAQLERDVLTELGNRRALMTQGQAWLADCERQQRPASMLALDLDKFKLINDQYGHPTGDRVLIAVAQVLRQVTRAADLCVRMGGDEFVILLPGADIIQAMECAERLRHALTALVLTTPEGQTLNISASIGLATYRPGYTLQQLYEKADAALYAAKHAGYNQVLVGSRSAAAHHHHTLVQ</sequence>
<proteinExistence type="predicted"/>
<keyword evidence="6" id="KW-1185">Reference proteome</keyword>
<gene>
    <name evidence="5" type="ORF">HUK38_07055</name>
</gene>
<dbReference type="NCBIfam" id="TIGR00254">
    <property type="entry name" value="GGDEF"/>
    <property type="match status" value="1"/>
</dbReference>
<dbReference type="GO" id="GO:0052621">
    <property type="term" value="F:diguanylate cyclase activity"/>
    <property type="evidence" value="ECO:0007669"/>
    <property type="project" value="UniProtKB-EC"/>
</dbReference>
<dbReference type="AlphaFoldDB" id="A0A839HFL6"/>
<dbReference type="InterPro" id="IPR000160">
    <property type="entry name" value="GGDEF_dom"/>
</dbReference>
<protein>
    <recommendedName>
        <fullName evidence="2">diguanylate cyclase</fullName>
        <ecNumber evidence="2">2.7.7.65</ecNumber>
    </recommendedName>
</protein>
<organism evidence="5 6">
    <name type="scientific">Thiospirillum jenense</name>
    <dbReference type="NCBI Taxonomy" id="1653858"/>
    <lineage>
        <taxon>Bacteria</taxon>
        <taxon>Pseudomonadati</taxon>
        <taxon>Pseudomonadota</taxon>
        <taxon>Gammaproteobacteria</taxon>
        <taxon>Chromatiales</taxon>
        <taxon>Chromatiaceae</taxon>
        <taxon>Thiospirillum</taxon>
    </lineage>
</organism>
<dbReference type="FunFam" id="3.30.70.270:FF:000001">
    <property type="entry name" value="Diguanylate cyclase domain protein"/>
    <property type="match status" value="1"/>
</dbReference>
<evidence type="ECO:0000256" key="2">
    <source>
        <dbReference type="ARBA" id="ARBA00012528"/>
    </source>
</evidence>
<evidence type="ECO:0000256" key="3">
    <source>
        <dbReference type="ARBA" id="ARBA00034247"/>
    </source>
</evidence>
<dbReference type="GO" id="GO:1902201">
    <property type="term" value="P:negative regulation of bacterial-type flagellum-dependent cell motility"/>
    <property type="evidence" value="ECO:0007669"/>
    <property type="project" value="TreeGrafter"/>
</dbReference>
<dbReference type="SUPFAM" id="SSF55073">
    <property type="entry name" value="Nucleotide cyclase"/>
    <property type="match status" value="1"/>
</dbReference>
<dbReference type="PANTHER" id="PTHR45138:SF9">
    <property type="entry name" value="DIGUANYLATE CYCLASE DGCM-RELATED"/>
    <property type="match status" value="1"/>
</dbReference>
<dbReference type="Pfam" id="PF00990">
    <property type="entry name" value="GGDEF"/>
    <property type="match status" value="1"/>
</dbReference>
<dbReference type="InterPro" id="IPR050469">
    <property type="entry name" value="Diguanylate_Cyclase"/>
</dbReference>
<dbReference type="EC" id="2.7.7.65" evidence="2"/>
<dbReference type="PROSITE" id="PS50887">
    <property type="entry name" value="GGDEF"/>
    <property type="match status" value="1"/>
</dbReference>
<dbReference type="RefSeq" id="WP_182583618.1">
    <property type="nucleotide sequence ID" value="NZ_JABVCQ010000012.1"/>
</dbReference>
<dbReference type="PANTHER" id="PTHR45138">
    <property type="entry name" value="REGULATORY COMPONENTS OF SENSORY TRANSDUCTION SYSTEM"/>
    <property type="match status" value="1"/>
</dbReference>
<dbReference type="InterPro" id="IPR043128">
    <property type="entry name" value="Rev_trsase/Diguanyl_cyclase"/>
</dbReference>
<dbReference type="EMBL" id="JABVCQ010000012">
    <property type="protein sequence ID" value="MBB1125988.1"/>
    <property type="molecule type" value="Genomic_DNA"/>
</dbReference>
<dbReference type="GO" id="GO:0005886">
    <property type="term" value="C:plasma membrane"/>
    <property type="evidence" value="ECO:0007669"/>
    <property type="project" value="TreeGrafter"/>
</dbReference>
<comment type="catalytic activity">
    <reaction evidence="3">
        <text>2 GTP = 3',3'-c-di-GMP + 2 diphosphate</text>
        <dbReference type="Rhea" id="RHEA:24898"/>
        <dbReference type="ChEBI" id="CHEBI:33019"/>
        <dbReference type="ChEBI" id="CHEBI:37565"/>
        <dbReference type="ChEBI" id="CHEBI:58805"/>
        <dbReference type="EC" id="2.7.7.65"/>
    </reaction>
</comment>
<reference evidence="5 6" key="1">
    <citation type="journal article" date="2020" name="Arch. Microbiol.">
        <title>The genome sequence of the giant phototrophic gammaproteobacterium Thiospirillum jenense gives insight into its physiological properties and phylogenetic relationships.</title>
        <authorList>
            <person name="Imhoff J.F."/>
            <person name="Meyer T.E."/>
            <person name="Kyndt J.A."/>
        </authorList>
    </citation>
    <scope>NUCLEOTIDE SEQUENCE [LARGE SCALE GENOMIC DNA]</scope>
    <source>
        <strain evidence="5 6">DSM 216</strain>
    </source>
</reference>
<feature type="domain" description="GGDEF" evidence="4">
    <location>
        <begin position="176"/>
        <end position="309"/>
    </location>
</feature>
<dbReference type="Gene3D" id="3.30.70.270">
    <property type="match status" value="1"/>
</dbReference>
<dbReference type="SMART" id="SM00267">
    <property type="entry name" value="GGDEF"/>
    <property type="match status" value="1"/>
</dbReference>
<accession>A0A839HFL6</accession>
<evidence type="ECO:0000313" key="6">
    <source>
        <dbReference type="Proteomes" id="UP000548632"/>
    </source>
</evidence>